<reference evidence="1 2" key="3">
    <citation type="journal article" date="2013" name="Rice">
        <title>Improvement of the Oryza sativa Nipponbare reference genome using next generation sequence and optical map data.</title>
        <authorList>
            <person name="Kawahara Y."/>
            <person name="de la Bastide M."/>
            <person name="Hamilton J.P."/>
            <person name="Kanamori H."/>
            <person name="McCombie W.R."/>
            <person name="Ouyang S."/>
            <person name="Schwartz D.C."/>
            <person name="Tanaka T."/>
            <person name="Wu J."/>
            <person name="Zhou S."/>
            <person name="Childs K.L."/>
            <person name="Davidson R.M."/>
            <person name="Lin H."/>
            <person name="Quesada-Ocampo L."/>
            <person name="Vaillancourt B."/>
            <person name="Sakai H."/>
            <person name="Lee S.S."/>
            <person name="Kim J."/>
            <person name="Numa H."/>
            <person name="Itoh T."/>
            <person name="Buell C.R."/>
            <person name="Matsumoto T."/>
        </authorList>
    </citation>
    <scope>NUCLEOTIDE SEQUENCE [LARGE SCALE GENOMIC DNA]</scope>
    <source>
        <strain evidence="2">cv. Nipponbare</strain>
    </source>
</reference>
<dbReference type="EMBL" id="AP014967">
    <property type="protein sequence ID" value="BAT13779.1"/>
    <property type="molecule type" value="Genomic_DNA"/>
</dbReference>
<name>A0A0P0Y1U7_ORYSJ</name>
<dbReference type="AlphaFoldDB" id="A0A0P0Y1U7"/>
<accession>A0A0P0Y1U7</accession>
<gene>
    <name evidence="1" type="ordered locus">Os11g0423501</name>
    <name evidence="1" type="ORF">OSNPB_110423501</name>
</gene>
<sequence length="112" mass="11905">MESKLLSKIQIRLWSMIGTYRSGASEVVALEDQMAQPSSTRGTAAVTNKVDAQPLGSAATQATGRRCCVHLALTPAATFHTFLSTPPRLIFPATTIPLLNCSLCRSSVSNLA</sequence>
<evidence type="ECO:0000313" key="1">
    <source>
        <dbReference type="EMBL" id="BAT13779.1"/>
    </source>
</evidence>
<keyword evidence="2" id="KW-1185">Reference proteome</keyword>
<organism evidence="1 2">
    <name type="scientific">Oryza sativa subsp. japonica</name>
    <name type="common">Rice</name>
    <dbReference type="NCBI Taxonomy" id="39947"/>
    <lineage>
        <taxon>Eukaryota</taxon>
        <taxon>Viridiplantae</taxon>
        <taxon>Streptophyta</taxon>
        <taxon>Embryophyta</taxon>
        <taxon>Tracheophyta</taxon>
        <taxon>Spermatophyta</taxon>
        <taxon>Magnoliopsida</taxon>
        <taxon>Liliopsida</taxon>
        <taxon>Poales</taxon>
        <taxon>Poaceae</taxon>
        <taxon>BOP clade</taxon>
        <taxon>Oryzoideae</taxon>
        <taxon>Oryzeae</taxon>
        <taxon>Oryzinae</taxon>
        <taxon>Oryza</taxon>
        <taxon>Oryza sativa</taxon>
    </lineage>
</organism>
<reference evidence="1 2" key="2">
    <citation type="journal article" date="2013" name="Plant Cell Physiol.">
        <title>Rice Annotation Project Database (RAP-DB): an integrative and interactive database for rice genomics.</title>
        <authorList>
            <person name="Sakai H."/>
            <person name="Lee S.S."/>
            <person name="Tanaka T."/>
            <person name="Numa H."/>
            <person name="Kim J."/>
            <person name="Kawahara Y."/>
            <person name="Wakimoto H."/>
            <person name="Yang C.C."/>
            <person name="Iwamoto M."/>
            <person name="Abe T."/>
            <person name="Yamada Y."/>
            <person name="Muto A."/>
            <person name="Inokuchi H."/>
            <person name="Ikemura T."/>
            <person name="Matsumoto T."/>
            <person name="Sasaki T."/>
            <person name="Itoh T."/>
        </authorList>
    </citation>
    <scope>NUCLEOTIDE SEQUENCE [LARGE SCALE GENOMIC DNA]</scope>
    <source>
        <strain evidence="2">cv. Nipponbare</strain>
    </source>
</reference>
<dbReference type="Proteomes" id="UP000059680">
    <property type="component" value="Chromosome 11"/>
</dbReference>
<proteinExistence type="predicted"/>
<reference evidence="2" key="1">
    <citation type="journal article" date="2005" name="Nature">
        <title>The map-based sequence of the rice genome.</title>
        <authorList>
            <consortium name="International rice genome sequencing project (IRGSP)"/>
            <person name="Matsumoto T."/>
            <person name="Wu J."/>
            <person name="Kanamori H."/>
            <person name="Katayose Y."/>
            <person name="Fujisawa M."/>
            <person name="Namiki N."/>
            <person name="Mizuno H."/>
            <person name="Yamamoto K."/>
            <person name="Antonio B.A."/>
            <person name="Baba T."/>
            <person name="Sakata K."/>
            <person name="Nagamura Y."/>
            <person name="Aoki H."/>
            <person name="Arikawa K."/>
            <person name="Arita K."/>
            <person name="Bito T."/>
            <person name="Chiden Y."/>
            <person name="Fujitsuka N."/>
            <person name="Fukunaka R."/>
            <person name="Hamada M."/>
            <person name="Harada C."/>
            <person name="Hayashi A."/>
            <person name="Hijishita S."/>
            <person name="Honda M."/>
            <person name="Hosokawa S."/>
            <person name="Ichikawa Y."/>
            <person name="Idonuma A."/>
            <person name="Iijima M."/>
            <person name="Ikeda M."/>
            <person name="Ikeno M."/>
            <person name="Ito K."/>
            <person name="Ito S."/>
            <person name="Ito T."/>
            <person name="Ito Y."/>
            <person name="Ito Y."/>
            <person name="Iwabuchi A."/>
            <person name="Kamiya K."/>
            <person name="Karasawa W."/>
            <person name="Kurita K."/>
            <person name="Katagiri S."/>
            <person name="Kikuta A."/>
            <person name="Kobayashi H."/>
            <person name="Kobayashi N."/>
            <person name="Machita K."/>
            <person name="Maehara T."/>
            <person name="Masukawa M."/>
            <person name="Mizubayashi T."/>
            <person name="Mukai Y."/>
            <person name="Nagasaki H."/>
            <person name="Nagata Y."/>
            <person name="Naito S."/>
            <person name="Nakashima M."/>
            <person name="Nakama Y."/>
            <person name="Nakamichi Y."/>
            <person name="Nakamura M."/>
            <person name="Meguro A."/>
            <person name="Negishi M."/>
            <person name="Ohta I."/>
            <person name="Ohta T."/>
            <person name="Okamoto M."/>
            <person name="Ono N."/>
            <person name="Saji S."/>
            <person name="Sakaguchi M."/>
            <person name="Sakai K."/>
            <person name="Shibata M."/>
            <person name="Shimokawa T."/>
            <person name="Song J."/>
            <person name="Takazaki Y."/>
            <person name="Terasawa K."/>
            <person name="Tsugane M."/>
            <person name="Tsuji K."/>
            <person name="Ueda S."/>
            <person name="Waki K."/>
            <person name="Yamagata H."/>
            <person name="Yamamoto M."/>
            <person name="Yamamoto S."/>
            <person name="Yamane H."/>
            <person name="Yoshiki S."/>
            <person name="Yoshihara R."/>
            <person name="Yukawa K."/>
            <person name="Zhong H."/>
            <person name="Yano M."/>
            <person name="Yuan Q."/>
            <person name="Ouyang S."/>
            <person name="Liu J."/>
            <person name="Jones K.M."/>
            <person name="Gansberger K."/>
            <person name="Moffat K."/>
            <person name="Hill J."/>
            <person name="Bera J."/>
            <person name="Fadrosh D."/>
            <person name="Jin S."/>
            <person name="Johri S."/>
            <person name="Kim M."/>
            <person name="Overton L."/>
            <person name="Reardon M."/>
            <person name="Tsitrin T."/>
            <person name="Vuong H."/>
            <person name="Weaver B."/>
            <person name="Ciecko A."/>
            <person name="Tallon L."/>
            <person name="Jackson J."/>
            <person name="Pai G."/>
            <person name="Aken S.V."/>
            <person name="Utterback T."/>
            <person name="Reidmuller S."/>
            <person name="Feldblyum T."/>
            <person name="Hsiao J."/>
            <person name="Zismann V."/>
            <person name="Iobst S."/>
            <person name="de Vazeille A.R."/>
            <person name="Buell C.R."/>
            <person name="Ying K."/>
            <person name="Li Y."/>
            <person name="Lu T."/>
            <person name="Huang Y."/>
            <person name="Zhao Q."/>
            <person name="Feng Q."/>
            <person name="Zhang L."/>
            <person name="Zhu J."/>
            <person name="Weng Q."/>
            <person name="Mu J."/>
            <person name="Lu Y."/>
            <person name="Fan D."/>
            <person name="Liu Y."/>
            <person name="Guan J."/>
            <person name="Zhang Y."/>
            <person name="Yu S."/>
            <person name="Liu X."/>
            <person name="Zhang Y."/>
            <person name="Hong G."/>
            <person name="Han B."/>
            <person name="Choisne N."/>
            <person name="Demange N."/>
            <person name="Orjeda G."/>
            <person name="Samain S."/>
            <person name="Cattolico L."/>
            <person name="Pelletier E."/>
            <person name="Couloux A."/>
            <person name="Segurens B."/>
            <person name="Wincker P."/>
            <person name="D'Hont A."/>
            <person name="Scarpelli C."/>
            <person name="Weissenbach J."/>
            <person name="Salanoubat M."/>
            <person name="Quetier F."/>
            <person name="Yu Y."/>
            <person name="Kim H.R."/>
            <person name="Rambo T."/>
            <person name="Currie J."/>
            <person name="Collura K."/>
            <person name="Luo M."/>
            <person name="Yang T."/>
            <person name="Ammiraju J.S.S."/>
            <person name="Engler F."/>
            <person name="Soderlund C."/>
            <person name="Wing R.A."/>
            <person name="Palmer L.E."/>
            <person name="de la Bastide M."/>
            <person name="Spiegel L."/>
            <person name="Nascimento L."/>
            <person name="Zutavern T."/>
            <person name="O'Shaughnessy A."/>
            <person name="Dike S."/>
            <person name="Dedhia N."/>
            <person name="Preston R."/>
            <person name="Balija V."/>
            <person name="McCombie W.R."/>
            <person name="Chow T."/>
            <person name="Chen H."/>
            <person name="Chung M."/>
            <person name="Chen C."/>
            <person name="Shaw J."/>
            <person name="Wu H."/>
            <person name="Hsiao K."/>
            <person name="Chao Y."/>
            <person name="Chu M."/>
            <person name="Cheng C."/>
            <person name="Hour A."/>
            <person name="Lee P."/>
            <person name="Lin S."/>
            <person name="Lin Y."/>
            <person name="Liou J."/>
            <person name="Liu S."/>
            <person name="Hsing Y."/>
            <person name="Raghuvanshi S."/>
            <person name="Mohanty A."/>
            <person name="Bharti A.K."/>
            <person name="Gaur A."/>
            <person name="Gupta V."/>
            <person name="Kumar D."/>
            <person name="Ravi V."/>
            <person name="Vij S."/>
            <person name="Kapur A."/>
            <person name="Khurana P."/>
            <person name="Khurana P."/>
            <person name="Khurana J.P."/>
            <person name="Tyagi A.K."/>
            <person name="Gaikwad K."/>
            <person name="Singh A."/>
            <person name="Dalal V."/>
            <person name="Srivastava S."/>
            <person name="Dixit A."/>
            <person name="Pal A.K."/>
            <person name="Ghazi I.A."/>
            <person name="Yadav M."/>
            <person name="Pandit A."/>
            <person name="Bhargava A."/>
            <person name="Sureshbabu K."/>
            <person name="Batra K."/>
            <person name="Sharma T.R."/>
            <person name="Mohapatra T."/>
            <person name="Singh N.K."/>
            <person name="Messing J."/>
            <person name="Nelson A.B."/>
            <person name="Fuks G."/>
            <person name="Kavchok S."/>
            <person name="Keizer G."/>
            <person name="Linton E."/>
            <person name="Llaca V."/>
            <person name="Song R."/>
            <person name="Tanyolac B."/>
            <person name="Young S."/>
            <person name="Ho-Il K."/>
            <person name="Hahn J.H."/>
            <person name="Sangsakoo G."/>
            <person name="Vanavichit A."/>
            <person name="de Mattos Luiz.A.T."/>
            <person name="Zimmer P.D."/>
            <person name="Malone G."/>
            <person name="Dellagostin O."/>
            <person name="de Oliveira A.C."/>
            <person name="Bevan M."/>
            <person name="Bancroft I."/>
            <person name="Minx P."/>
            <person name="Cordum H."/>
            <person name="Wilson R."/>
            <person name="Cheng Z."/>
            <person name="Jin W."/>
            <person name="Jiang J."/>
            <person name="Leong S.A."/>
            <person name="Iwama H."/>
            <person name="Gojobori T."/>
            <person name="Itoh T."/>
            <person name="Niimura Y."/>
            <person name="Fujii Y."/>
            <person name="Habara T."/>
            <person name="Sakai H."/>
            <person name="Sato Y."/>
            <person name="Wilson G."/>
            <person name="Kumar K."/>
            <person name="McCouch S."/>
            <person name="Juretic N."/>
            <person name="Hoen D."/>
            <person name="Wright S."/>
            <person name="Bruskiewich R."/>
            <person name="Bureau T."/>
            <person name="Miyao A."/>
            <person name="Hirochika H."/>
            <person name="Nishikawa T."/>
            <person name="Kadowaki K."/>
            <person name="Sugiura M."/>
            <person name="Burr B."/>
            <person name="Sasaki T."/>
        </authorList>
    </citation>
    <scope>NUCLEOTIDE SEQUENCE [LARGE SCALE GENOMIC DNA]</scope>
    <source>
        <strain evidence="2">cv. Nipponbare</strain>
    </source>
</reference>
<evidence type="ECO:0000313" key="2">
    <source>
        <dbReference type="Proteomes" id="UP000059680"/>
    </source>
</evidence>
<dbReference type="PaxDb" id="39947-A0A0P0Y1U7"/>
<dbReference type="InParanoid" id="A0A0P0Y1U7"/>
<protein>
    <submittedName>
        <fullName evidence="1">Os11g0423501 protein</fullName>
    </submittedName>
</protein>